<dbReference type="Proteomes" id="UP000045706">
    <property type="component" value="Unassembled WGS sequence"/>
</dbReference>
<evidence type="ECO:0000256" key="4">
    <source>
        <dbReference type="ARBA" id="ARBA00023136"/>
    </source>
</evidence>
<feature type="non-terminal residue" evidence="6">
    <location>
        <position position="78"/>
    </location>
</feature>
<dbReference type="GO" id="GO:0005886">
    <property type="term" value="C:plasma membrane"/>
    <property type="evidence" value="ECO:0007669"/>
    <property type="project" value="TreeGrafter"/>
</dbReference>
<accession>A0A0G4N6V6</accession>
<dbReference type="PANTHER" id="PTHR31465">
    <property type="entry name" value="PROTEIN RTA1-RELATED"/>
    <property type="match status" value="1"/>
</dbReference>
<organism evidence="6 7">
    <name type="scientific">Verticillium longisporum</name>
    <name type="common">Verticillium dahliae var. longisporum</name>
    <dbReference type="NCBI Taxonomy" id="100787"/>
    <lineage>
        <taxon>Eukaryota</taxon>
        <taxon>Fungi</taxon>
        <taxon>Dikarya</taxon>
        <taxon>Ascomycota</taxon>
        <taxon>Pezizomycotina</taxon>
        <taxon>Sordariomycetes</taxon>
        <taxon>Hypocreomycetidae</taxon>
        <taxon>Glomerellales</taxon>
        <taxon>Plectosphaerellaceae</taxon>
        <taxon>Verticillium</taxon>
    </lineage>
</organism>
<gene>
    <name evidence="6" type="ORF">BN1723_018991</name>
</gene>
<dbReference type="AlphaFoldDB" id="A0A0G4N6V6"/>
<evidence type="ECO:0000256" key="3">
    <source>
        <dbReference type="ARBA" id="ARBA00022989"/>
    </source>
</evidence>
<dbReference type="PANTHER" id="PTHR31465:SF8">
    <property type="entry name" value="DOMAIN PROTEIN, PUTATIVE (AFU_ORTHOLOGUE AFUA_6G14140)-RELATED"/>
    <property type="match status" value="1"/>
</dbReference>
<keyword evidence="2 5" id="KW-0812">Transmembrane</keyword>
<evidence type="ECO:0000256" key="1">
    <source>
        <dbReference type="ARBA" id="ARBA00004141"/>
    </source>
</evidence>
<evidence type="ECO:0000256" key="2">
    <source>
        <dbReference type="ARBA" id="ARBA00022692"/>
    </source>
</evidence>
<evidence type="ECO:0000256" key="5">
    <source>
        <dbReference type="SAM" id="Phobius"/>
    </source>
</evidence>
<proteinExistence type="predicted"/>
<dbReference type="EMBL" id="CVQI01032787">
    <property type="protein sequence ID" value="CRK42222.1"/>
    <property type="molecule type" value="Genomic_DNA"/>
</dbReference>
<name>A0A0G4N6V6_VERLO</name>
<feature type="transmembrane region" description="Helical" evidence="5">
    <location>
        <begin position="40"/>
        <end position="58"/>
    </location>
</feature>
<reference evidence="7" key="1">
    <citation type="submission" date="2015-05" db="EMBL/GenBank/DDBJ databases">
        <authorList>
            <person name="Fogelqvist Johan"/>
        </authorList>
    </citation>
    <scope>NUCLEOTIDE SEQUENCE [LARGE SCALE GENOMIC DNA]</scope>
</reference>
<keyword evidence="4 5" id="KW-0472">Membrane</keyword>
<evidence type="ECO:0000313" key="6">
    <source>
        <dbReference type="EMBL" id="CRK42222.1"/>
    </source>
</evidence>
<dbReference type="InterPro" id="IPR007568">
    <property type="entry name" value="RTA1"/>
</dbReference>
<keyword evidence="3 5" id="KW-1133">Transmembrane helix</keyword>
<evidence type="ECO:0000313" key="7">
    <source>
        <dbReference type="Proteomes" id="UP000045706"/>
    </source>
</evidence>
<sequence length="78" mass="8453">MSDAHNETIRRPFDECSEISIYCPVEATVLGYYPNVGANIFFAVAFGIVTIVSGYIGIKKRTWAYMAAVTGGALLETA</sequence>
<dbReference type="GO" id="GO:0000324">
    <property type="term" value="C:fungal-type vacuole"/>
    <property type="evidence" value="ECO:0007669"/>
    <property type="project" value="TreeGrafter"/>
</dbReference>
<protein>
    <submittedName>
        <fullName evidence="6">Uncharacterized protein</fullName>
    </submittedName>
</protein>
<comment type="subcellular location">
    <subcellularLocation>
        <location evidence="1">Membrane</location>
        <topology evidence="1">Multi-pass membrane protein</topology>
    </subcellularLocation>
</comment>